<organism evidence="1 2">
    <name type="scientific">Owenia fusiformis</name>
    <name type="common">Polychaete worm</name>
    <dbReference type="NCBI Taxonomy" id="6347"/>
    <lineage>
        <taxon>Eukaryota</taxon>
        <taxon>Metazoa</taxon>
        <taxon>Spiralia</taxon>
        <taxon>Lophotrochozoa</taxon>
        <taxon>Annelida</taxon>
        <taxon>Polychaeta</taxon>
        <taxon>Sedentaria</taxon>
        <taxon>Canalipalpata</taxon>
        <taxon>Sabellida</taxon>
        <taxon>Oweniida</taxon>
        <taxon>Oweniidae</taxon>
        <taxon>Owenia</taxon>
    </lineage>
</organism>
<accession>A0A8S4NJ23</accession>
<comment type="caution">
    <text evidence="1">The sequence shown here is derived from an EMBL/GenBank/DDBJ whole genome shotgun (WGS) entry which is preliminary data.</text>
</comment>
<evidence type="ECO:0000313" key="1">
    <source>
        <dbReference type="EMBL" id="CAH1780368.1"/>
    </source>
</evidence>
<keyword evidence="2" id="KW-1185">Reference proteome</keyword>
<protein>
    <submittedName>
        <fullName evidence="1">Uncharacterized protein</fullName>
    </submittedName>
</protein>
<gene>
    <name evidence="1" type="ORF">OFUS_LOCUS7068</name>
</gene>
<proteinExistence type="predicted"/>
<dbReference type="EMBL" id="CAIIXF020000003">
    <property type="protein sequence ID" value="CAH1780368.1"/>
    <property type="molecule type" value="Genomic_DNA"/>
</dbReference>
<sequence>ISKMQKDNVELQQQVQRLLQAGLRLHDDEGKATYDGPLLVEERQRECSGEDSKEYVGPQIDEASATSDGPPLIQKVMRKCSGKDCKELCNLSRKQRMNIVLMEGVTSIELVTKTKRYLITTYNDPVKVKTIKEKIGLDEELSKHAFDFESLESEEDIEGFFASGDLLDEGIRRTPGFGTMGAYVKRVDKSNGDETWYVATCSHVFPMCSLKSPVYAIDNDRYGKIGELAYTIDPFTKIDGVDRETTFDLALVKLNPDITADQIPKIKKKGAVV</sequence>
<dbReference type="AlphaFoldDB" id="A0A8S4NJ23"/>
<name>A0A8S4NJ23_OWEFU</name>
<reference evidence="1" key="1">
    <citation type="submission" date="2022-03" db="EMBL/GenBank/DDBJ databases">
        <authorList>
            <person name="Martin C."/>
        </authorList>
    </citation>
    <scope>NUCLEOTIDE SEQUENCE</scope>
</reference>
<dbReference type="Proteomes" id="UP000749559">
    <property type="component" value="Unassembled WGS sequence"/>
</dbReference>
<feature type="non-terminal residue" evidence="1">
    <location>
        <position position="1"/>
    </location>
</feature>
<evidence type="ECO:0000313" key="2">
    <source>
        <dbReference type="Proteomes" id="UP000749559"/>
    </source>
</evidence>